<feature type="transmembrane region" description="Helical" evidence="2">
    <location>
        <begin position="122"/>
        <end position="140"/>
    </location>
</feature>
<feature type="region of interest" description="Disordered" evidence="1">
    <location>
        <begin position="47"/>
        <end position="116"/>
    </location>
</feature>
<reference evidence="3 4" key="1">
    <citation type="submission" date="2016-08" db="EMBL/GenBank/DDBJ databases">
        <title>A Parts List for Fungal Cellulosomes Revealed by Comparative Genomics.</title>
        <authorList>
            <consortium name="DOE Joint Genome Institute"/>
            <person name="Haitjema C.H."/>
            <person name="Gilmore S.P."/>
            <person name="Henske J.K."/>
            <person name="Solomon K.V."/>
            <person name="De Groot R."/>
            <person name="Kuo A."/>
            <person name="Mondo S.J."/>
            <person name="Salamov A.A."/>
            <person name="Labutti K."/>
            <person name="Zhao Z."/>
            <person name="Chiniquy J."/>
            <person name="Barry K."/>
            <person name="Brewer H.M."/>
            <person name="Purvine S.O."/>
            <person name="Wright A.T."/>
            <person name="Boxma B."/>
            <person name="Van Alen T."/>
            <person name="Hackstein J.H."/>
            <person name="Baker S.E."/>
            <person name="Grigoriev I.V."/>
            <person name="O'Malley M.A."/>
        </authorList>
    </citation>
    <scope>NUCLEOTIDE SEQUENCE [LARGE SCALE GENOMIC DNA]</scope>
    <source>
        <strain evidence="3 4">G1</strain>
    </source>
</reference>
<evidence type="ECO:0000313" key="3">
    <source>
        <dbReference type="EMBL" id="ORY73507.1"/>
    </source>
</evidence>
<proteinExistence type="predicted"/>
<protein>
    <submittedName>
        <fullName evidence="3">Uncharacterized protein</fullName>
    </submittedName>
</protein>
<dbReference type="AlphaFoldDB" id="A0A1Y2EPR5"/>
<dbReference type="EMBL" id="MCOG01000033">
    <property type="protein sequence ID" value="ORY73507.1"/>
    <property type="molecule type" value="Genomic_DNA"/>
</dbReference>
<comment type="caution">
    <text evidence="3">The sequence shown here is derived from an EMBL/GenBank/DDBJ whole genome shotgun (WGS) entry which is preliminary data.</text>
</comment>
<name>A0A1Y2EPR5_9FUNG</name>
<evidence type="ECO:0000256" key="2">
    <source>
        <dbReference type="SAM" id="Phobius"/>
    </source>
</evidence>
<evidence type="ECO:0000256" key="1">
    <source>
        <dbReference type="SAM" id="MobiDB-lite"/>
    </source>
</evidence>
<keyword evidence="2" id="KW-1133">Transmembrane helix</keyword>
<organism evidence="3 4">
    <name type="scientific">Neocallimastix californiae</name>
    <dbReference type="NCBI Taxonomy" id="1754190"/>
    <lineage>
        <taxon>Eukaryota</taxon>
        <taxon>Fungi</taxon>
        <taxon>Fungi incertae sedis</taxon>
        <taxon>Chytridiomycota</taxon>
        <taxon>Chytridiomycota incertae sedis</taxon>
        <taxon>Neocallimastigomycetes</taxon>
        <taxon>Neocallimastigales</taxon>
        <taxon>Neocallimastigaceae</taxon>
        <taxon>Neocallimastix</taxon>
    </lineage>
</organism>
<accession>A0A1Y2EPR5</accession>
<keyword evidence="4" id="KW-1185">Reference proteome</keyword>
<feature type="compositionally biased region" description="Polar residues" evidence="1">
    <location>
        <begin position="47"/>
        <end position="58"/>
    </location>
</feature>
<sequence>MSLTLSTAILKNSILQKTSINIINNHIIKNRCLYSTENGPKIEIPNLQTKDLINNSENKNTDTDKPTPKLFDDKKPLSDEPLNKTIDNSETKSSTEKKSGTIPITKKENKKSSSSGNNYNKYYLYATLGLFQLIPLYYFFKKRRTLNDYNSSDVKRVKRVQKSVK</sequence>
<dbReference type="Proteomes" id="UP000193920">
    <property type="component" value="Unassembled WGS sequence"/>
</dbReference>
<keyword evidence="2" id="KW-0812">Transmembrane</keyword>
<feature type="compositionally biased region" description="Basic and acidic residues" evidence="1">
    <location>
        <begin position="59"/>
        <end position="111"/>
    </location>
</feature>
<gene>
    <name evidence="3" type="ORF">LY90DRAFT_503045</name>
</gene>
<evidence type="ECO:0000313" key="4">
    <source>
        <dbReference type="Proteomes" id="UP000193920"/>
    </source>
</evidence>
<keyword evidence="2" id="KW-0472">Membrane</keyword>